<dbReference type="Proteomes" id="UP001055072">
    <property type="component" value="Unassembled WGS sequence"/>
</dbReference>
<name>A0ACB8TN99_9APHY</name>
<comment type="caution">
    <text evidence="1">The sequence shown here is derived from an EMBL/GenBank/DDBJ whole genome shotgun (WGS) entry which is preliminary data.</text>
</comment>
<reference evidence="1" key="1">
    <citation type="journal article" date="2021" name="Environ. Microbiol.">
        <title>Gene family expansions and transcriptome signatures uncover fungal adaptations to wood decay.</title>
        <authorList>
            <person name="Hage H."/>
            <person name="Miyauchi S."/>
            <person name="Viragh M."/>
            <person name="Drula E."/>
            <person name="Min B."/>
            <person name="Chaduli D."/>
            <person name="Navarro D."/>
            <person name="Favel A."/>
            <person name="Norest M."/>
            <person name="Lesage-Meessen L."/>
            <person name="Balint B."/>
            <person name="Merenyi Z."/>
            <person name="de Eugenio L."/>
            <person name="Morin E."/>
            <person name="Martinez A.T."/>
            <person name="Baldrian P."/>
            <person name="Stursova M."/>
            <person name="Martinez M.J."/>
            <person name="Novotny C."/>
            <person name="Magnuson J.K."/>
            <person name="Spatafora J.W."/>
            <person name="Maurice S."/>
            <person name="Pangilinan J."/>
            <person name="Andreopoulos W."/>
            <person name="LaButti K."/>
            <person name="Hundley H."/>
            <person name="Na H."/>
            <person name="Kuo A."/>
            <person name="Barry K."/>
            <person name="Lipzen A."/>
            <person name="Henrissat B."/>
            <person name="Riley R."/>
            <person name="Ahrendt S."/>
            <person name="Nagy L.G."/>
            <person name="Grigoriev I.V."/>
            <person name="Martin F."/>
            <person name="Rosso M.N."/>
        </authorList>
    </citation>
    <scope>NUCLEOTIDE SEQUENCE</scope>
    <source>
        <strain evidence="1">CBS 384.51</strain>
    </source>
</reference>
<protein>
    <submittedName>
        <fullName evidence="1">Uncharacterized protein</fullName>
    </submittedName>
</protein>
<organism evidence="1 2">
    <name type="scientific">Irpex rosettiformis</name>
    <dbReference type="NCBI Taxonomy" id="378272"/>
    <lineage>
        <taxon>Eukaryota</taxon>
        <taxon>Fungi</taxon>
        <taxon>Dikarya</taxon>
        <taxon>Basidiomycota</taxon>
        <taxon>Agaricomycotina</taxon>
        <taxon>Agaricomycetes</taxon>
        <taxon>Polyporales</taxon>
        <taxon>Irpicaceae</taxon>
        <taxon>Irpex</taxon>
    </lineage>
</organism>
<accession>A0ACB8TN99</accession>
<keyword evidence="2" id="KW-1185">Reference proteome</keyword>
<sequence>MAMLGAKAVDDVKADNSGVIDETVEIVTGGLAKEAAEAPQPDYTTLSVAKQNIDAKTVHKWHKQTRKPEYSGFRNLIKADEHKYVHPKAKQHWWLHNIGGAYKQTAGGGRTGHTELYARMTRLISGHMPIGEYRKDFKLEGRQTCTCGSPDTREHMLTNCPLWIRCWTAPQPPMPDEERLLDGLEPINVRSMTQPFGRKDLHWFLCMNPMAATFKWSDLCDKRDADKAEGLDHTYAIVRIKVETELKKKMFRAFSNKMNAKDDKQMLYLFQNEWKSGHEWTVRMLVHLNVLKAELPVEGDRYPNRLPSADPKKKQRLRKEGPEKNGELCRSLFADWVFKNLDQNLVFHVPAYKWGQRRKKRQYLNLSISRTGKRVRADALDFDSDSEDGEETQYVSLIPRVTQSPEPVAQRPPATPPRSAHTPQGLIDDDNGSSSSEVRADMPMSQKAPIGQRKRALLAKKNRGEYLFIDSAVPSQDDNGTLQGACDGPNLFSQPPGD</sequence>
<proteinExistence type="predicted"/>
<evidence type="ECO:0000313" key="1">
    <source>
        <dbReference type="EMBL" id="KAI0083459.1"/>
    </source>
</evidence>
<evidence type="ECO:0000313" key="2">
    <source>
        <dbReference type="Proteomes" id="UP001055072"/>
    </source>
</evidence>
<gene>
    <name evidence="1" type="ORF">BDY19DRAFT_998565</name>
</gene>
<dbReference type="EMBL" id="MU274965">
    <property type="protein sequence ID" value="KAI0083459.1"/>
    <property type="molecule type" value="Genomic_DNA"/>
</dbReference>